<organism evidence="3 4">
    <name type="scientific">Arenimonas terrae</name>
    <dbReference type="NCBI Taxonomy" id="2546226"/>
    <lineage>
        <taxon>Bacteria</taxon>
        <taxon>Pseudomonadati</taxon>
        <taxon>Pseudomonadota</taxon>
        <taxon>Gammaproteobacteria</taxon>
        <taxon>Lysobacterales</taxon>
        <taxon>Lysobacteraceae</taxon>
        <taxon>Arenimonas</taxon>
    </lineage>
</organism>
<dbReference type="Proteomes" id="UP000305760">
    <property type="component" value="Unassembled WGS sequence"/>
</dbReference>
<proteinExistence type="predicted"/>
<evidence type="ECO:0000256" key="1">
    <source>
        <dbReference type="SAM" id="SignalP"/>
    </source>
</evidence>
<dbReference type="SUPFAM" id="SSF49344">
    <property type="entry name" value="CBD9-like"/>
    <property type="match status" value="1"/>
</dbReference>
<feature type="domain" description="DUF5916" evidence="2">
    <location>
        <begin position="218"/>
        <end position="316"/>
    </location>
</feature>
<protein>
    <recommendedName>
        <fullName evidence="2">DUF5916 domain-containing protein</fullName>
    </recommendedName>
</protein>
<dbReference type="OrthoDB" id="9786766at2"/>
<name>A0A5C4RSU7_9GAMM</name>
<sequence length="744" mass="82932">MKISRILPALCALAAAPVAAVEVDGRIDPQEWAGARHITDFVMVQPLSGEPARYRTEAWVLATPEGLAVAFRNHQPADVPRTTQRTRRDEGGQLDRVNLMVDFDGDGRTGYDFMVTIADGISDEVITSERNFNTDWDGHWHRAVTQEPDSWSVEMVIPWHVAPMAKPEGGKRTLGLYLDRVVGSTGERFGWPNISYQKPRFLSEFSKVEVPLYEQALLAVTPYAVAVHDRIRGETDFDAGADLFWKPNGQFQLSATINPDFGQVESDDLVVNFGAVETFFGDKRPFFTENQGMFDVPFGAGNSRLLYTRRIGGTADDGSGAGDVHAAVKLNGSLGQVRYGLLAATEGDEVGRDFFALRATRDFGAQDLGGMLTHVDRPFLDRTATVYSADHLWTPNAAWSIRSQLVASHVEQAGQSSDDSGLQVRADWEMGAGWRQQLWFLHIGDELQLNDIGYLDRNNFNYLRYELARRFPDQPEDSAYSFHEWRWAASTRRNDHGLNIAEAIATNRISERRDGGSEFLEVAMWTDGHDDLITRGNGAVRVPEKVFLFWERSRPQRGRWSWYVGARAAGEGLDGAGGMGLDLDFEPTLHLSDSLALQGVFSLQHNPDWLLWRGGDRLGSYRADIAAVGANLQWQIGTRQELRIKLETIALDARLRQAWVVGPGGEPQPVATPADITDFSLANLGFQIRYRYELAPLSDLYIVYGRGGLADDDQSRSLADLLGDTTSLRDAEQILIKLSYRFAN</sequence>
<feature type="chain" id="PRO_5022719477" description="DUF5916 domain-containing protein" evidence="1">
    <location>
        <begin position="21"/>
        <end position="744"/>
    </location>
</feature>
<dbReference type="InterPro" id="IPR045670">
    <property type="entry name" value="DUF5916"/>
</dbReference>
<dbReference type="AlphaFoldDB" id="A0A5C4RSU7"/>
<feature type="signal peptide" evidence="1">
    <location>
        <begin position="1"/>
        <end position="20"/>
    </location>
</feature>
<dbReference type="RefSeq" id="WP_139448327.1">
    <property type="nucleotide sequence ID" value="NZ_SMDR01000002.1"/>
</dbReference>
<evidence type="ECO:0000259" key="2">
    <source>
        <dbReference type="Pfam" id="PF19313"/>
    </source>
</evidence>
<keyword evidence="4" id="KW-1185">Reference proteome</keyword>
<gene>
    <name evidence="3" type="ORF">E1B00_10050</name>
</gene>
<evidence type="ECO:0000313" key="3">
    <source>
        <dbReference type="EMBL" id="TNJ33677.1"/>
    </source>
</evidence>
<dbReference type="Pfam" id="PF19313">
    <property type="entry name" value="DUF5916"/>
    <property type="match status" value="1"/>
</dbReference>
<accession>A0A5C4RSU7</accession>
<reference evidence="3 4" key="1">
    <citation type="submission" date="2019-03" db="EMBL/GenBank/DDBJ databases">
        <title>Arenimonas daejeonensis sp. nov., isolated from compost.</title>
        <authorList>
            <person name="Jeon C.O."/>
        </authorList>
    </citation>
    <scope>NUCLEOTIDE SEQUENCE [LARGE SCALE GENOMIC DNA]</scope>
    <source>
        <strain evidence="3 4">R29</strain>
    </source>
</reference>
<dbReference type="EMBL" id="SMDR01000002">
    <property type="protein sequence ID" value="TNJ33677.1"/>
    <property type="molecule type" value="Genomic_DNA"/>
</dbReference>
<comment type="caution">
    <text evidence="3">The sequence shown here is derived from an EMBL/GenBank/DDBJ whole genome shotgun (WGS) entry which is preliminary data.</text>
</comment>
<evidence type="ECO:0000313" key="4">
    <source>
        <dbReference type="Proteomes" id="UP000305760"/>
    </source>
</evidence>
<keyword evidence="1" id="KW-0732">Signal</keyword>
<dbReference type="Gene3D" id="2.60.40.1190">
    <property type="match status" value="1"/>
</dbReference>